<evidence type="ECO:0000256" key="3">
    <source>
        <dbReference type="ARBA" id="ARBA00022801"/>
    </source>
</evidence>
<dbReference type="GO" id="GO:0046872">
    <property type="term" value="F:metal ion binding"/>
    <property type="evidence" value="ECO:0007669"/>
    <property type="project" value="UniProtKB-KW"/>
</dbReference>
<keyword evidence="3 7" id="KW-0378">Hydrolase</keyword>
<dbReference type="AlphaFoldDB" id="A0A3A8PJ54"/>
<evidence type="ECO:0000256" key="5">
    <source>
        <dbReference type="SAM" id="Phobius"/>
    </source>
</evidence>
<feature type="domain" description="Metallo-beta-lactamase" evidence="6">
    <location>
        <begin position="124"/>
        <end position="322"/>
    </location>
</feature>
<accession>A0A3A8PJ54</accession>
<dbReference type="PANTHER" id="PTHR42978">
    <property type="entry name" value="QUORUM-QUENCHING LACTONASE YTNP-RELATED-RELATED"/>
    <property type="match status" value="1"/>
</dbReference>
<dbReference type="SMART" id="SM00849">
    <property type="entry name" value="Lactamase_B"/>
    <property type="match status" value="1"/>
</dbReference>
<keyword evidence="4" id="KW-0862">Zinc</keyword>
<sequence length="341" mass="36952">MALVVTPGAPGPLAPRTARIPRKAAAGIGKMPAMKRTLWRRVGLAVAALLLVLAVVVAVGLSDVSVPDTSRFDADLGAIRALAVSTGAPLPTGLRSQHVGRASGVPHALVVAGNGFGEVAFDFYAYQAVYADGRTVLVDVVSDEKTQLGQFPGSEFDAAAYTRVQEALRRADATVVTHEHFDHCAGIAHSAYLDEVASRVHLTDEQLRSPHAEEAGFTTELRARLTPLQYERLHLLRPGVVLIKAPGHTPGTQLVYVRLADGREFLLVGDVAWHQDNIRLPRMHPRLTNWLGGEDAQAMAHQLRWLHDLLRTAPELHPVVAHDGAQMQDYQRRGLILDGLL</sequence>
<evidence type="ECO:0000256" key="2">
    <source>
        <dbReference type="ARBA" id="ARBA00022723"/>
    </source>
</evidence>
<dbReference type="Proteomes" id="UP000267003">
    <property type="component" value="Unassembled WGS sequence"/>
</dbReference>
<name>A0A3A8PJ54_9BACT</name>
<keyword evidence="5" id="KW-0472">Membrane</keyword>
<reference evidence="8" key="1">
    <citation type="submission" date="2018-09" db="EMBL/GenBank/DDBJ databases">
        <authorList>
            <person name="Livingstone P.G."/>
            <person name="Whitworth D.E."/>
        </authorList>
    </citation>
    <scope>NUCLEOTIDE SEQUENCE [LARGE SCALE GENOMIC DNA]</scope>
    <source>
        <strain evidence="8">AB050A</strain>
    </source>
</reference>
<dbReference type="PANTHER" id="PTHR42978:SF3">
    <property type="entry name" value="BLR3078 PROTEIN"/>
    <property type="match status" value="1"/>
</dbReference>
<proteinExistence type="inferred from homology"/>
<keyword evidence="5" id="KW-0812">Transmembrane</keyword>
<comment type="similarity">
    <text evidence="1">Belongs to the metallo-beta-lactamase superfamily.</text>
</comment>
<gene>
    <name evidence="7" type="ORF">D7W81_34885</name>
</gene>
<dbReference type="InterPro" id="IPR001279">
    <property type="entry name" value="Metallo-B-lactamas"/>
</dbReference>
<evidence type="ECO:0000259" key="6">
    <source>
        <dbReference type="SMART" id="SM00849"/>
    </source>
</evidence>
<keyword evidence="8" id="KW-1185">Reference proteome</keyword>
<organism evidence="7 8">
    <name type="scientific">Corallococcus aberystwythensis</name>
    <dbReference type="NCBI Taxonomy" id="2316722"/>
    <lineage>
        <taxon>Bacteria</taxon>
        <taxon>Pseudomonadati</taxon>
        <taxon>Myxococcota</taxon>
        <taxon>Myxococcia</taxon>
        <taxon>Myxococcales</taxon>
        <taxon>Cystobacterineae</taxon>
        <taxon>Myxococcaceae</taxon>
        <taxon>Corallococcus</taxon>
    </lineage>
</organism>
<protein>
    <submittedName>
        <fullName evidence="7">MBL fold metallo-hydrolase</fullName>
    </submittedName>
</protein>
<dbReference type="Gene3D" id="3.60.15.10">
    <property type="entry name" value="Ribonuclease Z/Hydroxyacylglutathione hydrolase-like"/>
    <property type="match status" value="1"/>
</dbReference>
<comment type="caution">
    <text evidence="7">The sequence shown here is derived from an EMBL/GenBank/DDBJ whole genome shotgun (WGS) entry which is preliminary data.</text>
</comment>
<dbReference type="Pfam" id="PF00753">
    <property type="entry name" value="Lactamase_B"/>
    <property type="match status" value="1"/>
</dbReference>
<dbReference type="InterPro" id="IPR051013">
    <property type="entry name" value="MBL_superfamily_lactonases"/>
</dbReference>
<keyword evidence="2" id="KW-0479">Metal-binding</keyword>
<evidence type="ECO:0000313" key="7">
    <source>
        <dbReference type="EMBL" id="RKH56069.1"/>
    </source>
</evidence>
<dbReference type="EMBL" id="RAWK01000299">
    <property type="protein sequence ID" value="RKH56069.1"/>
    <property type="molecule type" value="Genomic_DNA"/>
</dbReference>
<evidence type="ECO:0000313" key="8">
    <source>
        <dbReference type="Proteomes" id="UP000267003"/>
    </source>
</evidence>
<evidence type="ECO:0000256" key="1">
    <source>
        <dbReference type="ARBA" id="ARBA00007749"/>
    </source>
</evidence>
<feature type="transmembrane region" description="Helical" evidence="5">
    <location>
        <begin position="38"/>
        <end position="61"/>
    </location>
</feature>
<evidence type="ECO:0000256" key="4">
    <source>
        <dbReference type="ARBA" id="ARBA00022833"/>
    </source>
</evidence>
<dbReference type="SUPFAM" id="SSF56281">
    <property type="entry name" value="Metallo-hydrolase/oxidoreductase"/>
    <property type="match status" value="1"/>
</dbReference>
<dbReference type="InterPro" id="IPR036866">
    <property type="entry name" value="RibonucZ/Hydroxyglut_hydro"/>
</dbReference>
<dbReference type="GO" id="GO:0016787">
    <property type="term" value="F:hydrolase activity"/>
    <property type="evidence" value="ECO:0007669"/>
    <property type="project" value="UniProtKB-KW"/>
</dbReference>
<keyword evidence="5" id="KW-1133">Transmembrane helix</keyword>